<dbReference type="RefSeq" id="WP_306760690.1">
    <property type="nucleotide sequence ID" value="NZ_CP118224.1"/>
</dbReference>
<protein>
    <submittedName>
        <fullName evidence="1">Uncharacterized protein</fullName>
    </submittedName>
</protein>
<evidence type="ECO:0000313" key="1">
    <source>
        <dbReference type="EMBL" id="WMC09495.1"/>
    </source>
</evidence>
<accession>A0AA50KKJ8</accession>
<reference evidence="1 2" key="1">
    <citation type="submission" date="2023-02" db="EMBL/GenBank/DDBJ databases">
        <title>Complete genome sequence of a novel bacterium Oceanimonas sp. NTOU-MSR1 isolated from marine coast sediment.</title>
        <authorList>
            <person name="Yang H.-T."/>
            <person name="Chen Y.-L."/>
            <person name="Ho Y.-N."/>
        </authorList>
    </citation>
    <scope>NUCLEOTIDE SEQUENCE [LARGE SCALE GENOMIC DNA]</scope>
    <source>
        <strain evidence="1 2">NTOU-MSR1</strain>
    </source>
</reference>
<dbReference type="Proteomes" id="UP001223802">
    <property type="component" value="Chromosome"/>
</dbReference>
<evidence type="ECO:0000313" key="2">
    <source>
        <dbReference type="Proteomes" id="UP001223802"/>
    </source>
</evidence>
<name>A0AA50KKJ8_9GAMM</name>
<dbReference type="EMBL" id="CP118224">
    <property type="protein sequence ID" value="WMC09495.1"/>
    <property type="molecule type" value="Genomic_DNA"/>
</dbReference>
<sequence length="90" mass="9792">MAIQYTITAPEAEKYTVEVVFFNEGAPHLVHRRHVNAVFDDTGVYNAEATEERVAQVALGVDHKLAVGAITLVDETQSEDPAEPEAEPTA</sequence>
<gene>
    <name evidence="1" type="ORF">PU634_10245</name>
</gene>
<proteinExistence type="predicted"/>
<organism evidence="1 2">
    <name type="scientific">Oceanimonas pelagia</name>
    <dbReference type="NCBI Taxonomy" id="3028314"/>
    <lineage>
        <taxon>Bacteria</taxon>
        <taxon>Pseudomonadati</taxon>
        <taxon>Pseudomonadota</taxon>
        <taxon>Gammaproteobacteria</taxon>
        <taxon>Aeromonadales</taxon>
        <taxon>Aeromonadaceae</taxon>
        <taxon>Oceanimonas</taxon>
    </lineage>
</organism>
<keyword evidence="2" id="KW-1185">Reference proteome</keyword>
<dbReference type="AlphaFoldDB" id="A0AA50KKJ8"/>
<dbReference type="KEGG" id="ope:PU634_10245"/>